<comment type="caution">
    <text evidence="3">The sequence shown here is derived from an EMBL/GenBank/DDBJ whole genome shotgun (WGS) entry which is preliminary data.</text>
</comment>
<keyword evidence="2" id="KW-0349">Heme</keyword>
<keyword evidence="4" id="KW-1185">Reference proteome</keyword>
<accession>A0AAN7Y8I4</accession>
<evidence type="ECO:0000313" key="3">
    <source>
        <dbReference type="EMBL" id="KAK5081044.1"/>
    </source>
</evidence>
<dbReference type="PANTHER" id="PTHR24305:SF166">
    <property type="entry name" value="CYTOCHROME P450 12A4, MITOCHONDRIAL-RELATED"/>
    <property type="match status" value="1"/>
</dbReference>
<dbReference type="InterPro" id="IPR001128">
    <property type="entry name" value="Cyt_P450"/>
</dbReference>
<dbReference type="EMBL" id="JAVRRJ010000011">
    <property type="protein sequence ID" value="KAK5081044.1"/>
    <property type="molecule type" value="Genomic_DNA"/>
</dbReference>
<sequence>MPVFWKKALHMSELWDTEVHQEPTKTKSFEVLEWLNRTTLDIIGKAGLGTDIDSLDDPETPLRQAYRACFDFGLQARIINGLAAFTQLVRLVPAKTNKDIAFAKNTILSRATDIIKQKQVEAQENKKTSKPKDIIGLIVRDNMTASKEDALTIDAMRDQVMTFLGAGHDTTATSAAWTLMLLAKHPEIQTKLRNEIRESLPFLFDDSKRYDSAMFEKADVDLLPYLEDVCKESLRYIPSIPMTVRRSREDDQMGGYFVPAGTTVYLMANAINRLESYWGPTANTFDPDRWHNLPPTYTTNAFMTFLQGPRGCIGRKFAEVEMKALLCALLSKFTFEMDKTFKEDPEDLKMWRLVLRPRDGINLQVSPIKA</sequence>
<keyword evidence="2" id="KW-0479">Metal-binding</keyword>
<dbReference type="GO" id="GO:0020037">
    <property type="term" value="F:heme binding"/>
    <property type="evidence" value="ECO:0007669"/>
    <property type="project" value="InterPro"/>
</dbReference>
<dbReference type="SUPFAM" id="SSF48264">
    <property type="entry name" value="Cytochrome P450"/>
    <property type="match status" value="1"/>
</dbReference>
<dbReference type="AlphaFoldDB" id="A0AAN7Y8I4"/>
<comment type="cofactor">
    <cofactor evidence="2">
        <name>heme</name>
        <dbReference type="ChEBI" id="CHEBI:30413"/>
    </cofactor>
</comment>
<dbReference type="PANTHER" id="PTHR24305">
    <property type="entry name" value="CYTOCHROME P450"/>
    <property type="match status" value="1"/>
</dbReference>
<dbReference type="Pfam" id="PF00067">
    <property type="entry name" value="p450"/>
    <property type="match status" value="1"/>
</dbReference>
<name>A0AAN7Y8I4_9EURO</name>
<evidence type="ECO:0000256" key="1">
    <source>
        <dbReference type="ARBA" id="ARBA00010617"/>
    </source>
</evidence>
<dbReference type="GO" id="GO:0004497">
    <property type="term" value="F:monooxygenase activity"/>
    <property type="evidence" value="ECO:0007669"/>
    <property type="project" value="InterPro"/>
</dbReference>
<gene>
    <name evidence="3" type="ORF">LTR05_008361</name>
</gene>
<proteinExistence type="inferred from homology"/>
<dbReference type="InterPro" id="IPR050121">
    <property type="entry name" value="Cytochrome_P450_monoxygenase"/>
</dbReference>
<dbReference type="GO" id="GO:0016705">
    <property type="term" value="F:oxidoreductase activity, acting on paired donors, with incorporation or reduction of molecular oxygen"/>
    <property type="evidence" value="ECO:0007669"/>
    <property type="project" value="InterPro"/>
</dbReference>
<feature type="binding site" description="axial binding residue" evidence="2">
    <location>
        <position position="312"/>
    </location>
    <ligand>
        <name>heme</name>
        <dbReference type="ChEBI" id="CHEBI:30413"/>
    </ligand>
    <ligandPart>
        <name>Fe</name>
        <dbReference type="ChEBI" id="CHEBI:18248"/>
    </ligandPart>
</feature>
<reference evidence="3 4" key="1">
    <citation type="submission" date="2023-08" db="EMBL/GenBank/DDBJ databases">
        <title>Black Yeasts Isolated from many extreme environments.</title>
        <authorList>
            <person name="Coleine C."/>
            <person name="Stajich J.E."/>
            <person name="Selbmann L."/>
        </authorList>
    </citation>
    <scope>NUCLEOTIDE SEQUENCE [LARGE SCALE GENOMIC DNA]</scope>
    <source>
        <strain evidence="3 4">CCFEE 5910</strain>
    </source>
</reference>
<organism evidence="3 4">
    <name type="scientific">Lithohypha guttulata</name>
    <dbReference type="NCBI Taxonomy" id="1690604"/>
    <lineage>
        <taxon>Eukaryota</taxon>
        <taxon>Fungi</taxon>
        <taxon>Dikarya</taxon>
        <taxon>Ascomycota</taxon>
        <taxon>Pezizomycotina</taxon>
        <taxon>Eurotiomycetes</taxon>
        <taxon>Chaetothyriomycetidae</taxon>
        <taxon>Chaetothyriales</taxon>
        <taxon>Trichomeriaceae</taxon>
        <taxon>Lithohypha</taxon>
    </lineage>
</organism>
<dbReference type="InterPro" id="IPR002401">
    <property type="entry name" value="Cyt_P450_E_grp-I"/>
</dbReference>
<dbReference type="Gene3D" id="1.10.630.10">
    <property type="entry name" value="Cytochrome P450"/>
    <property type="match status" value="1"/>
</dbReference>
<keyword evidence="2" id="KW-0408">Iron</keyword>
<protein>
    <recommendedName>
        <fullName evidence="5">Cytochrome P450</fullName>
    </recommendedName>
</protein>
<evidence type="ECO:0000256" key="2">
    <source>
        <dbReference type="PIRSR" id="PIRSR602401-1"/>
    </source>
</evidence>
<dbReference type="InterPro" id="IPR036396">
    <property type="entry name" value="Cyt_P450_sf"/>
</dbReference>
<evidence type="ECO:0008006" key="5">
    <source>
        <dbReference type="Google" id="ProtNLM"/>
    </source>
</evidence>
<dbReference type="Proteomes" id="UP001309876">
    <property type="component" value="Unassembled WGS sequence"/>
</dbReference>
<dbReference type="PRINTS" id="PR00463">
    <property type="entry name" value="EP450I"/>
</dbReference>
<dbReference type="PRINTS" id="PR00385">
    <property type="entry name" value="P450"/>
</dbReference>
<evidence type="ECO:0000313" key="4">
    <source>
        <dbReference type="Proteomes" id="UP001309876"/>
    </source>
</evidence>
<dbReference type="GO" id="GO:0005506">
    <property type="term" value="F:iron ion binding"/>
    <property type="evidence" value="ECO:0007669"/>
    <property type="project" value="InterPro"/>
</dbReference>
<comment type="similarity">
    <text evidence="1">Belongs to the cytochrome P450 family.</text>
</comment>